<evidence type="ECO:0000256" key="1">
    <source>
        <dbReference type="ARBA" id="ARBA00022536"/>
    </source>
</evidence>
<dbReference type="CDD" id="cd00057">
    <property type="entry name" value="FA58C"/>
    <property type="match status" value="1"/>
</dbReference>
<protein>
    <submittedName>
        <fullName evidence="6">Uncharacterized protein</fullName>
    </submittedName>
</protein>
<dbReference type="SUPFAM" id="SSF49899">
    <property type="entry name" value="Concanavalin A-like lectins/glucanases"/>
    <property type="match status" value="1"/>
</dbReference>
<dbReference type="PROSITE" id="PS50022">
    <property type="entry name" value="FA58C_3"/>
    <property type="match status" value="1"/>
</dbReference>
<evidence type="ECO:0000259" key="5">
    <source>
        <dbReference type="PROSITE" id="PS50025"/>
    </source>
</evidence>
<evidence type="ECO:0000256" key="3">
    <source>
        <dbReference type="SAM" id="SignalP"/>
    </source>
</evidence>
<comment type="caution">
    <text evidence="6">The sequence shown here is derived from an EMBL/GenBank/DDBJ whole genome shotgun (WGS) entry which is preliminary data.</text>
</comment>
<dbReference type="Pfam" id="PF02210">
    <property type="entry name" value="Laminin_G_2"/>
    <property type="match status" value="1"/>
</dbReference>
<dbReference type="PANTHER" id="PTHR24543">
    <property type="entry name" value="MULTICOPPER OXIDASE-RELATED"/>
    <property type="match status" value="1"/>
</dbReference>
<dbReference type="InterPro" id="IPR000421">
    <property type="entry name" value="FA58C"/>
</dbReference>
<feature type="non-terminal residue" evidence="6">
    <location>
        <position position="1"/>
    </location>
</feature>
<dbReference type="Proteomes" id="UP000663874">
    <property type="component" value="Unassembled WGS sequence"/>
</dbReference>
<feature type="chain" id="PRO_5032833152" evidence="3">
    <location>
        <begin position="19"/>
        <end position="311"/>
    </location>
</feature>
<dbReference type="AlphaFoldDB" id="A0A820CYE2"/>
<dbReference type="InterPro" id="IPR008979">
    <property type="entry name" value="Galactose-bd-like_sf"/>
</dbReference>
<dbReference type="SMART" id="SM00282">
    <property type="entry name" value="LamG"/>
    <property type="match status" value="1"/>
</dbReference>
<keyword evidence="1" id="KW-0245">EGF-like domain</keyword>
<evidence type="ECO:0000256" key="2">
    <source>
        <dbReference type="PROSITE-ProRule" id="PRU00122"/>
    </source>
</evidence>
<name>A0A820CYE2_9BILA</name>
<sequence length="311" mass="35741">MLMMSFIQLFSLFTFLNSILIINGLTSVDIYNPCKRQPALGIESGTIPITAFFASSFVEGREPYTARLNARFAWRPAYMEADQYLFIDLGARYYVTGVSTQGRRAAKEYVTIYNIMYSDNGHNWFYYTNEDKIIVNFIGNKNDNGIVRHNFSDPFIARFVRFNPRQWNNFISMRVEIYGCPFTTSSFTFDGQTISYYDATFIPLHNQQDQLRLRFKTNFPNGVLFYAKGTQNNDYLTVELRNGSIFVGIDLGSTPERPGATVIQAGSVLDDYQWHDLAVVRYWKNISVKIDQTVVYDESQSAFNGLDLDGK</sequence>
<dbReference type="Gene3D" id="2.60.120.200">
    <property type="match status" value="1"/>
</dbReference>
<dbReference type="SUPFAM" id="SSF49785">
    <property type="entry name" value="Galactose-binding domain-like"/>
    <property type="match status" value="1"/>
</dbReference>
<evidence type="ECO:0000313" key="7">
    <source>
        <dbReference type="Proteomes" id="UP000663874"/>
    </source>
</evidence>
<dbReference type="Pfam" id="PF00754">
    <property type="entry name" value="F5_F8_type_C"/>
    <property type="match status" value="1"/>
</dbReference>
<feature type="signal peptide" evidence="3">
    <location>
        <begin position="1"/>
        <end position="18"/>
    </location>
</feature>
<dbReference type="PROSITE" id="PS01285">
    <property type="entry name" value="FA58C_1"/>
    <property type="match status" value="1"/>
</dbReference>
<organism evidence="6 7">
    <name type="scientific">Rotaria sordida</name>
    <dbReference type="NCBI Taxonomy" id="392033"/>
    <lineage>
        <taxon>Eukaryota</taxon>
        <taxon>Metazoa</taxon>
        <taxon>Spiralia</taxon>
        <taxon>Gnathifera</taxon>
        <taxon>Rotifera</taxon>
        <taxon>Eurotatoria</taxon>
        <taxon>Bdelloidea</taxon>
        <taxon>Philodinida</taxon>
        <taxon>Philodinidae</taxon>
        <taxon>Rotaria</taxon>
    </lineage>
</organism>
<dbReference type="InterPro" id="IPR001791">
    <property type="entry name" value="Laminin_G"/>
</dbReference>
<dbReference type="InterPro" id="IPR013320">
    <property type="entry name" value="ConA-like_dom_sf"/>
</dbReference>
<dbReference type="CDD" id="cd00110">
    <property type="entry name" value="LamG"/>
    <property type="match status" value="1"/>
</dbReference>
<gene>
    <name evidence="6" type="ORF">FNK824_LOCUS37278</name>
</gene>
<dbReference type="Gene3D" id="2.60.120.260">
    <property type="entry name" value="Galactose-binding domain-like"/>
    <property type="match status" value="1"/>
</dbReference>
<dbReference type="SMART" id="SM00231">
    <property type="entry name" value="FA58C"/>
    <property type="match status" value="1"/>
</dbReference>
<keyword evidence="3" id="KW-0732">Signal</keyword>
<comment type="caution">
    <text evidence="2">Lacks conserved residue(s) required for the propagation of feature annotation.</text>
</comment>
<dbReference type="FunFam" id="2.60.120.260:FF:000016">
    <property type="entry name" value="Contactin-associated protein-like 4 isoform 1"/>
    <property type="match status" value="1"/>
</dbReference>
<feature type="domain" description="Laminin G" evidence="5">
    <location>
        <begin position="186"/>
        <end position="311"/>
    </location>
</feature>
<reference evidence="6" key="1">
    <citation type="submission" date="2021-02" db="EMBL/GenBank/DDBJ databases">
        <authorList>
            <person name="Nowell W R."/>
        </authorList>
    </citation>
    <scope>NUCLEOTIDE SEQUENCE</scope>
</reference>
<evidence type="ECO:0000259" key="4">
    <source>
        <dbReference type="PROSITE" id="PS50022"/>
    </source>
</evidence>
<accession>A0A820CYE2</accession>
<dbReference type="PROSITE" id="PS01286">
    <property type="entry name" value="FA58C_2"/>
    <property type="match status" value="1"/>
</dbReference>
<proteinExistence type="predicted"/>
<dbReference type="PROSITE" id="PS50025">
    <property type="entry name" value="LAM_G_DOMAIN"/>
    <property type="match status" value="1"/>
</dbReference>
<feature type="domain" description="F5/8 type C" evidence="4">
    <location>
        <begin position="35"/>
        <end position="180"/>
    </location>
</feature>
<evidence type="ECO:0000313" key="6">
    <source>
        <dbReference type="EMBL" id="CAF4221733.1"/>
    </source>
</evidence>
<dbReference type="EMBL" id="CAJOBE010018603">
    <property type="protein sequence ID" value="CAF4221733.1"/>
    <property type="molecule type" value="Genomic_DNA"/>
</dbReference>